<keyword evidence="3" id="KW-1185">Reference proteome</keyword>
<accession>A0ABP9KZM6</accession>
<protein>
    <submittedName>
        <fullName evidence="2">Uncharacterized protein</fullName>
    </submittedName>
</protein>
<comment type="caution">
    <text evidence="2">The sequence shown here is derived from an EMBL/GenBank/DDBJ whole genome shotgun (WGS) entry which is preliminary data.</text>
</comment>
<name>A0ABP9KZM6_9RHOB</name>
<feature type="compositionally biased region" description="Basic residues" evidence="1">
    <location>
        <begin position="84"/>
        <end position="96"/>
    </location>
</feature>
<evidence type="ECO:0000313" key="2">
    <source>
        <dbReference type="EMBL" id="GAA5067070.1"/>
    </source>
</evidence>
<organism evidence="2 3">
    <name type="scientific">[Roseibacterium] beibuensis</name>
    <dbReference type="NCBI Taxonomy" id="1193142"/>
    <lineage>
        <taxon>Bacteria</taxon>
        <taxon>Pseudomonadati</taxon>
        <taxon>Pseudomonadota</taxon>
        <taxon>Alphaproteobacteria</taxon>
        <taxon>Rhodobacterales</taxon>
        <taxon>Roseobacteraceae</taxon>
        <taxon>Roseicyclus</taxon>
    </lineage>
</organism>
<sequence>MPVPYDTKIATCSYCGSRQTLRLTARQGHELACGSCGAPLHEMKWLKPERERGGAKRSPRTTAPHGHAQPDWAGGRDWQGRADPRRKKKKHKKRKGMLREVMEEAFDLFDDIFD</sequence>
<evidence type="ECO:0000313" key="3">
    <source>
        <dbReference type="Proteomes" id="UP001499910"/>
    </source>
</evidence>
<proteinExistence type="predicted"/>
<dbReference type="Proteomes" id="UP001499910">
    <property type="component" value="Unassembled WGS sequence"/>
</dbReference>
<reference evidence="3" key="1">
    <citation type="journal article" date="2019" name="Int. J. Syst. Evol. Microbiol.">
        <title>The Global Catalogue of Microorganisms (GCM) 10K type strain sequencing project: providing services to taxonomists for standard genome sequencing and annotation.</title>
        <authorList>
            <consortium name="The Broad Institute Genomics Platform"/>
            <consortium name="The Broad Institute Genome Sequencing Center for Infectious Disease"/>
            <person name="Wu L."/>
            <person name="Ma J."/>
        </authorList>
    </citation>
    <scope>NUCLEOTIDE SEQUENCE [LARGE SCALE GENOMIC DNA]</scope>
    <source>
        <strain evidence="3">JCM 18015</strain>
    </source>
</reference>
<dbReference type="EMBL" id="BAABHW010000001">
    <property type="protein sequence ID" value="GAA5067070.1"/>
    <property type="molecule type" value="Genomic_DNA"/>
</dbReference>
<gene>
    <name evidence="2" type="ORF">GCM10023209_06310</name>
</gene>
<evidence type="ECO:0000256" key="1">
    <source>
        <dbReference type="SAM" id="MobiDB-lite"/>
    </source>
</evidence>
<feature type="region of interest" description="Disordered" evidence="1">
    <location>
        <begin position="47"/>
        <end position="97"/>
    </location>
</feature>
<dbReference type="RefSeq" id="WP_259546717.1">
    <property type="nucleotide sequence ID" value="NZ_BAABHW010000001.1"/>
</dbReference>